<gene>
    <name evidence="5 9" type="primary">xseA</name>
    <name evidence="9" type="ORF">PBV87_20040</name>
</gene>
<comment type="catalytic activity">
    <reaction evidence="5 6">
        <text>Exonucleolytic cleavage in either 5'- to 3'- or 3'- to 5'-direction to yield nucleoside 5'-phosphates.</text>
        <dbReference type="EC" id="3.1.11.6"/>
    </reaction>
</comment>
<feature type="domain" description="OB-fold nucleic acid binding" evidence="8">
    <location>
        <begin position="7"/>
        <end position="101"/>
    </location>
</feature>
<evidence type="ECO:0000256" key="6">
    <source>
        <dbReference type="RuleBase" id="RU004355"/>
    </source>
</evidence>
<evidence type="ECO:0000313" key="9">
    <source>
        <dbReference type="EMBL" id="MDA3733766.1"/>
    </source>
</evidence>
<feature type="domain" description="Exonuclease VII large subunit C-terminal" evidence="7">
    <location>
        <begin position="310"/>
        <end position="393"/>
    </location>
</feature>
<dbReference type="InterPro" id="IPR003753">
    <property type="entry name" value="Exonuc_VII_L"/>
</dbReference>
<dbReference type="EC" id="3.1.11.6" evidence="5"/>
<comment type="caution">
    <text evidence="9">The sequence shown here is derived from an EMBL/GenBank/DDBJ whole genome shotgun (WGS) entry which is preliminary data.</text>
</comment>
<sequence>MKRKIVAVSEINRYVSRLLEEDYLLSDVWLSGEVSNCKYHQSGHIYFTIKDPFGSLNAVMFAKDAATLDFILKEGLKVYVRGRIALYEKTGQFQCYVWEIEKQGQGTLYEQFERLKGKLSDEGLFDPHYKKAIPTYPSKVGIITSATGAAIQDILNVAKRRNNAIPLYIYPTHVQGEYATLELIAAIERANKEKLVDVLIVGRGGGSIEDLWCFNDERLARCIFASEIPIVSAVGHEIDFTISDFVSDLRAPTPSAAAELVIPDKEAYLMKLERSRSLLKHHVEKHLQDEKIRLERLLSRPVYKNKEKYFADLRITLDYKVEALTKGFEKKLATYNTTLNTRIGQLEKLSPLLTLKRGYSFTTTENGKVLTSIEQVEIGNAIHVEVTDGVLYAKVEKKG</sequence>
<dbReference type="Pfam" id="PF13742">
    <property type="entry name" value="tRNA_anti_2"/>
    <property type="match status" value="1"/>
</dbReference>
<comment type="function">
    <text evidence="5">Bidirectionally degrades single-stranded DNA into large acid-insoluble oligonucleotides, which are then degraded further into small acid-soluble oligonucleotides.</text>
</comment>
<proteinExistence type="inferred from homology"/>
<dbReference type="InterPro" id="IPR020579">
    <property type="entry name" value="Exonuc_VII_lsu_C"/>
</dbReference>
<keyword evidence="4 5" id="KW-0269">Exonuclease</keyword>
<comment type="subunit">
    <text evidence="5">Heterooligomer composed of large and small subunits.</text>
</comment>
<dbReference type="Proteomes" id="UP001169242">
    <property type="component" value="Unassembled WGS sequence"/>
</dbReference>
<dbReference type="GO" id="GO:0003676">
    <property type="term" value="F:nucleic acid binding"/>
    <property type="evidence" value="ECO:0007669"/>
    <property type="project" value="InterPro"/>
</dbReference>
<evidence type="ECO:0000256" key="1">
    <source>
        <dbReference type="ARBA" id="ARBA00022490"/>
    </source>
</evidence>
<evidence type="ECO:0000313" key="10">
    <source>
        <dbReference type="Proteomes" id="UP001169242"/>
    </source>
</evidence>
<dbReference type="HAMAP" id="MF_00378">
    <property type="entry name" value="Exonuc_7_L"/>
    <property type="match status" value="1"/>
</dbReference>
<feature type="domain" description="Exonuclease VII large subunit C-terminal" evidence="7">
    <location>
        <begin position="124"/>
        <end position="308"/>
    </location>
</feature>
<evidence type="ECO:0000256" key="2">
    <source>
        <dbReference type="ARBA" id="ARBA00022722"/>
    </source>
</evidence>
<dbReference type="CDD" id="cd04489">
    <property type="entry name" value="ExoVII_LU_OBF"/>
    <property type="match status" value="1"/>
</dbReference>
<dbReference type="PANTHER" id="PTHR30008:SF0">
    <property type="entry name" value="EXODEOXYRIBONUCLEASE 7 LARGE SUBUNIT"/>
    <property type="match status" value="1"/>
</dbReference>
<keyword evidence="1 5" id="KW-0963">Cytoplasm</keyword>
<evidence type="ECO:0000256" key="4">
    <source>
        <dbReference type="ARBA" id="ARBA00022839"/>
    </source>
</evidence>
<comment type="subcellular location">
    <subcellularLocation>
        <location evidence="5 6">Cytoplasm</location>
    </subcellularLocation>
</comment>
<evidence type="ECO:0000259" key="8">
    <source>
        <dbReference type="Pfam" id="PF13742"/>
    </source>
</evidence>
<dbReference type="RefSeq" id="WP_271013488.1">
    <property type="nucleotide sequence ID" value="NZ_JAQIFT010000068.1"/>
</dbReference>
<organism evidence="9 10">
    <name type="scientific">Holtiella tumoricola</name>
    <dbReference type="NCBI Taxonomy" id="3018743"/>
    <lineage>
        <taxon>Bacteria</taxon>
        <taxon>Bacillati</taxon>
        <taxon>Bacillota</taxon>
        <taxon>Clostridia</taxon>
        <taxon>Lachnospirales</taxon>
        <taxon>Cellulosilyticaceae</taxon>
        <taxon>Holtiella</taxon>
    </lineage>
</organism>
<keyword evidence="10" id="KW-1185">Reference proteome</keyword>
<dbReference type="GO" id="GO:0006308">
    <property type="term" value="P:DNA catabolic process"/>
    <property type="evidence" value="ECO:0007669"/>
    <property type="project" value="UniProtKB-UniRule"/>
</dbReference>
<name>A0AA42DRJ9_9FIRM</name>
<protein>
    <recommendedName>
        <fullName evidence="5">Exodeoxyribonuclease 7 large subunit</fullName>
        <ecNumber evidence="5">3.1.11.6</ecNumber>
    </recommendedName>
    <alternativeName>
        <fullName evidence="5">Exodeoxyribonuclease VII large subunit</fullName>
        <shortName evidence="5">Exonuclease VII large subunit</shortName>
    </alternativeName>
</protein>
<keyword evidence="3 5" id="KW-0378">Hydrolase</keyword>
<evidence type="ECO:0000259" key="7">
    <source>
        <dbReference type="Pfam" id="PF02601"/>
    </source>
</evidence>
<comment type="similarity">
    <text evidence="5 6">Belongs to the XseA family.</text>
</comment>
<dbReference type="Pfam" id="PF02601">
    <property type="entry name" value="Exonuc_VII_L"/>
    <property type="match status" value="2"/>
</dbReference>
<keyword evidence="2 5" id="KW-0540">Nuclease</keyword>
<dbReference type="AlphaFoldDB" id="A0AA42DRJ9"/>
<evidence type="ECO:0000256" key="5">
    <source>
        <dbReference type="HAMAP-Rule" id="MF_00378"/>
    </source>
</evidence>
<reference evidence="9" key="1">
    <citation type="journal article" date="2023" name="Int. J. Syst. Evol. Microbiol.">
        <title>&lt;i&gt;Holtiella tumoricola&lt;/i&gt; gen. nov. sp. nov., isolated from a human clinical sample.</title>
        <authorList>
            <person name="Allen-Vercoe E."/>
            <person name="Daigneault M.C."/>
            <person name="Vancuren S.J."/>
            <person name="Cochrane K."/>
            <person name="O'Neal L.L."/>
            <person name="Sankaranarayanan K."/>
            <person name="Lawson P.A."/>
        </authorList>
    </citation>
    <scope>NUCLEOTIDE SEQUENCE</scope>
    <source>
        <strain evidence="9">CC70A</strain>
    </source>
</reference>
<accession>A0AA42DRJ9</accession>
<evidence type="ECO:0000256" key="3">
    <source>
        <dbReference type="ARBA" id="ARBA00022801"/>
    </source>
</evidence>
<dbReference type="NCBIfam" id="TIGR00237">
    <property type="entry name" value="xseA"/>
    <property type="match status" value="1"/>
</dbReference>
<dbReference type="PANTHER" id="PTHR30008">
    <property type="entry name" value="EXODEOXYRIBONUCLEASE 7 LARGE SUBUNIT"/>
    <property type="match status" value="1"/>
</dbReference>
<dbReference type="InterPro" id="IPR025824">
    <property type="entry name" value="OB-fold_nuc-bd_dom"/>
</dbReference>
<dbReference type="GO" id="GO:0005737">
    <property type="term" value="C:cytoplasm"/>
    <property type="evidence" value="ECO:0007669"/>
    <property type="project" value="UniProtKB-SubCell"/>
</dbReference>
<dbReference type="GO" id="GO:0009318">
    <property type="term" value="C:exodeoxyribonuclease VII complex"/>
    <property type="evidence" value="ECO:0007669"/>
    <property type="project" value="UniProtKB-UniRule"/>
</dbReference>
<dbReference type="GO" id="GO:0008855">
    <property type="term" value="F:exodeoxyribonuclease VII activity"/>
    <property type="evidence" value="ECO:0007669"/>
    <property type="project" value="UniProtKB-UniRule"/>
</dbReference>
<dbReference type="EMBL" id="JAQIFT010000068">
    <property type="protein sequence ID" value="MDA3733766.1"/>
    <property type="molecule type" value="Genomic_DNA"/>
</dbReference>